<comment type="caution">
    <text evidence="1">The sequence shown here is derived from an EMBL/GenBank/DDBJ whole genome shotgun (WGS) entry which is preliminary data.</text>
</comment>
<proteinExistence type="predicted"/>
<dbReference type="RefSeq" id="WP_127053329.1">
    <property type="nucleotide sequence ID" value="NZ_RSCM01000003.1"/>
</dbReference>
<evidence type="ECO:0000313" key="2">
    <source>
        <dbReference type="Proteomes" id="UP000276103"/>
    </source>
</evidence>
<gene>
    <name evidence="1" type="ORF">DSM107003_14940</name>
</gene>
<reference evidence="1 2" key="1">
    <citation type="journal article" date="2019" name="Genome Biol. Evol.">
        <title>Day and night: Metabolic profiles and evolutionary relationships of six axenic non-marine cyanobacteria.</title>
        <authorList>
            <person name="Will S.E."/>
            <person name="Henke P."/>
            <person name="Boedeker C."/>
            <person name="Huang S."/>
            <person name="Brinkmann H."/>
            <person name="Rohde M."/>
            <person name="Jarek M."/>
            <person name="Friedl T."/>
            <person name="Seufert S."/>
            <person name="Schumacher M."/>
            <person name="Overmann J."/>
            <person name="Neumann-Schaal M."/>
            <person name="Petersen J."/>
        </authorList>
    </citation>
    <scope>NUCLEOTIDE SEQUENCE [LARGE SCALE GENOMIC DNA]</scope>
    <source>
        <strain evidence="1 2">SAG 1403-4b</strain>
    </source>
</reference>
<dbReference type="OrthoDB" id="495086at2"/>
<evidence type="ECO:0000313" key="1">
    <source>
        <dbReference type="EMBL" id="RUS98406.1"/>
    </source>
</evidence>
<accession>A0A433UX77</accession>
<dbReference type="EMBL" id="RSCM01000003">
    <property type="protein sequence ID" value="RUS98406.1"/>
    <property type="molecule type" value="Genomic_DNA"/>
</dbReference>
<dbReference type="AlphaFoldDB" id="A0A433UX77"/>
<sequence>MQQSLLAKIATIGLFSVGSVSVVASSFLLTKAASNTGTGQIVTDTSRYQEIRNQTWSDLELIKHFPTEIPADPKTVRMAYSPGSVQGSSFLQLRCQQPSEKIQKLLSQYSKSAVREYRGGDTNDHSNQPNGLPTTFFYTSDSATEAFPQTYKIFVLKAQDQGKPGFKWNHGNSYGVAIDSSTSEIVYWAEKW</sequence>
<protein>
    <submittedName>
        <fullName evidence="1">Uncharacterized protein</fullName>
    </submittedName>
</protein>
<keyword evidence="2" id="KW-1185">Reference proteome</keyword>
<dbReference type="Proteomes" id="UP000276103">
    <property type="component" value="Unassembled WGS sequence"/>
</dbReference>
<name>A0A433UX77_ANAVA</name>
<organism evidence="1 2">
    <name type="scientific">Trichormus variabilis SAG 1403-4b</name>
    <dbReference type="NCBI Taxonomy" id="447716"/>
    <lineage>
        <taxon>Bacteria</taxon>
        <taxon>Bacillati</taxon>
        <taxon>Cyanobacteriota</taxon>
        <taxon>Cyanophyceae</taxon>
        <taxon>Nostocales</taxon>
        <taxon>Nostocaceae</taxon>
        <taxon>Trichormus</taxon>
    </lineage>
</organism>